<organism evidence="2 3">
    <name type="scientific">Verticillium longisporum</name>
    <name type="common">Verticillium dahliae var. longisporum</name>
    <dbReference type="NCBI Taxonomy" id="100787"/>
    <lineage>
        <taxon>Eukaryota</taxon>
        <taxon>Fungi</taxon>
        <taxon>Dikarya</taxon>
        <taxon>Ascomycota</taxon>
        <taxon>Pezizomycotina</taxon>
        <taxon>Sordariomycetes</taxon>
        <taxon>Hypocreomycetidae</taxon>
        <taxon>Glomerellales</taxon>
        <taxon>Plectosphaerellaceae</taxon>
        <taxon>Verticillium</taxon>
    </lineage>
</organism>
<evidence type="ECO:0000313" key="3">
    <source>
        <dbReference type="Proteomes" id="UP000044602"/>
    </source>
</evidence>
<feature type="non-terminal residue" evidence="2">
    <location>
        <position position="94"/>
    </location>
</feature>
<proteinExistence type="predicted"/>
<protein>
    <submittedName>
        <fullName evidence="2">Uncharacterized protein</fullName>
    </submittedName>
</protein>
<sequence>MHSTLRSATGRTRLEAQRTRDAVASCIRHFSASGFFAEENNSNSSSKPPQQNNNKPVDGRSRSRAAASEISSLLRGTSASSGARGGRGGLDDAR</sequence>
<evidence type="ECO:0000313" key="2">
    <source>
        <dbReference type="EMBL" id="CRK30129.1"/>
    </source>
</evidence>
<feature type="compositionally biased region" description="Basic and acidic residues" evidence="1">
    <location>
        <begin position="12"/>
        <end position="21"/>
    </location>
</feature>
<dbReference type="EMBL" id="CVQH01021353">
    <property type="protein sequence ID" value="CRK30129.1"/>
    <property type="molecule type" value="Genomic_DNA"/>
</dbReference>
<accession>A0A0G4M784</accession>
<keyword evidence="3" id="KW-1185">Reference proteome</keyword>
<feature type="region of interest" description="Disordered" evidence="1">
    <location>
        <begin position="37"/>
        <end position="94"/>
    </location>
</feature>
<reference evidence="2 3" key="1">
    <citation type="submission" date="2015-05" db="EMBL/GenBank/DDBJ databases">
        <authorList>
            <person name="Wang D.B."/>
            <person name="Wang M."/>
        </authorList>
    </citation>
    <scope>NUCLEOTIDE SEQUENCE [LARGE SCALE GENOMIC DNA]</scope>
    <source>
        <strain evidence="2">VL1</strain>
    </source>
</reference>
<feature type="compositionally biased region" description="Polar residues" evidence="1">
    <location>
        <begin position="1"/>
        <end position="10"/>
    </location>
</feature>
<feature type="region of interest" description="Disordered" evidence="1">
    <location>
        <begin position="1"/>
        <end position="22"/>
    </location>
</feature>
<gene>
    <name evidence="2" type="ORF">BN1708_018441</name>
</gene>
<evidence type="ECO:0000256" key="1">
    <source>
        <dbReference type="SAM" id="MobiDB-lite"/>
    </source>
</evidence>
<name>A0A0G4M784_VERLO</name>
<dbReference type="Proteomes" id="UP000044602">
    <property type="component" value="Unassembled WGS sequence"/>
</dbReference>
<feature type="compositionally biased region" description="Low complexity" evidence="1">
    <location>
        <begin position="40"/>
        <end position="56"/>
    </location>
</feature>
<dbReference type="AlphaFoldDB" id="A0A0G4M784"/>